<name>A0A1B7KSZ8_PARTM</name>
<comment type="caution">
    <text evidence="2">The sequence shown here is derived from an EMBL/GenBank/DDBJ whole genome shotgun (WGS) entry which is preliminary data.</text>
</comment>
<evidence type="ECO:0000256" key="1">
    <source>
        <dbReference type="SAM" id="Phobius"/>
    </source>
</evidence>
<feature type="transmembrane region" description="Helical" evidence="1">
    <location>
        <begin position="6"/>
        <end position="24"/>
    </location>
</feature>
<gene>
    <name evidence="2" type="ORF">A7K69_04195</name>
</gene>
<protein>
    <submittedName>
        <fullName evidence="2">Uncharacterized protein</fullName>
    </submittedName>
</protein>
<keyword evidence="1" id="KW-0812">Transmembrane</keyword>
<dbReference type="EMBL" id="LXMA01000012">
    <property type="protein sequence ID" value="OAT73192.1"/>
    <property type="molecule type" value="Genomic_DNA"/>
</dbReference>
<accession>A0A1B7KSZ8</accession>
<evidence type="ECO:0000313" key="2">
    <source>
        <dbReference type="EMBL" id="OAT73192.1"/>
    </source>
</evidence>
<dbReference type="RefSeq" id="WP_064550865.1">
    <property type="nucleotide sequence ID" value="NZ_LXMA01000012.1"/>
</dbReference>
<sequence>MDRFSWAIILLGLLTFTIIGSLCIRQQHEPIQLYAGNKDGLIKKMRFYAPFEEIIMRARYVKCQFI</sequence>
<keyword evidence="1" id="KW-0472">Membrane</keyword>
<dbReference type="AlphaFoldDB" id="A0A1B7KSZ8"/>
<dbReference type="Proteomes" id="UP000078290">
    <property type="component" value="Unassembled WGS sequence"/>
</dbReference>
<reference evidence="3" key="1">
    <citation type="submission" date="2016-05" db="EMBL/GenBank/DDBJ databases">
        <authorList>
            <person name="Wang W."/>
            <person name="Zhu L."/>
        </authorList>
    </citation>
    <scope>NUCLEOTIDE SEQUENCE [LARGE SCALE GENOMIC DNA]</scope>
    <source>
        <strain evidence="3">W-2</strain>
    </source>
</reference>
<proteinExistence type="predicted"/>
<keyword evidence="1" id="KW-1133">Transmembrane helix</keyword>
<evidence type="ECO:0000313" key="3">
    <source>
        <dbReference type="Proteomes" id="UP000078290"/>
    </source>
</evidence>
<organism evidence="2 3">
    <name type="scientific">Parageobacillus thermoglucosidasius</name>
    <name type="common">Geobacillus thermoglucosidasius</name>
    <dbReference type="NCBI Taxonomy" id="1426"/>
    <lineage>
        <taxon>Bacteria</taxon>
        <taxon>Bacillati</taxon>
        <taxon>Bacillota</taxon>
        <taxon>Bacilli</taxon>
        <taxon>Bacillales</taxon>
        <taxon>Anoxybacillaceae</taxon>
        <taxon>Parageobacillus</taxon>
    </lineage>
</organism>